<dbReference type="Proteomes" id="UP000262954">
    <property type="component" value="Unassembled WGS sequence"/>
</dbReference>
<gene>
    <name evidence="1" type="ORF">DDY73_13960</name>
</gene>
<sequence length="96" mass="11204">MVVTGEAKNRITIDINITHDNVCRIVKVNNMVYYTDIMSPEMYAFCDDPIKKLECYLLMLKQGKSAYNCRSDCGYLCGFFKKIKFKILGKRKKFKV</sequence>
<evidence type="ECO:0000313" key="2">
    <source>
        <dbReference type="Proteomes" id="UP000262954"/>
    </source>
</evidence>
<proteinExistence type="predicted"/>
<comment type="caution">
    <text evidence="1">The sequence shown here is derived from an EMBL/GenBank/DDBJ whole genome shotgun (WGS) entry which is preliminary data.</text>
</comment>
<protein>
    <submittedName>
        <fullName evidence="1">Uncharacterized protein</fullName>
    </submittedName>
</protein>
<dbReference type="EMBL" id="DNWC01000171">
    <property type="protein sequence ID" value="HBJ10099.1"/>
    <property type="molecule type" value="Genomic_DNA"/>
</dbReference>
<accession>A0A354M6G0</accession>
<evidence type="ECO:0000313" key="1">
    <source>
        <dbReference type="EMBL" id="HBJ10099.1"/>
    </source>
</evidence>
<dbReference type="AlphaFoldDB" id="A0A354M6G0"/>
<organism evidence="1 2">
    <name type="scientific">Coprobacter fastidiosus</name>
    <dbReference type="NCBI Taxonomy" id="1099853"/>
    <lineage>
        <taxon>Bacteria</taxon>
        <taxon>Pseudomonadati</taxon>
        <taxon>Bacteroidota</taxon>
        <taxon>Bacteroidia</taxon>
        <taxon>Bacteroidales</taxon>
        <taxon>Barnesiellaceae</taxon>
        <taxon>Coprobacter</taxon>
    </lineage>
</organism>
<name>A0A354M6G0_9BACT</name>
<reference evidence="1 2" key="1">
    <citation type="journal article" date="2018" name="Nat. Biotechnol.">
        <title>A standardized bacterial taxonomy based on genome phylogeny substantially revises the tree of life.</title>
        <authorList>
            <person name="Parks D.H."/>
            <person name="Chuvochina M."/>
            <person name="Waite D.W."/>
            <person name="Rinke C."/>
            <person name="Skarshewski A."/>
            <person name="Chaumeil P.A."/>
            <person name="Hugenholtz P."/>
        </authorList>
    </citation>
    <scope>NUCLEOTIDE SEQUENCE [LARGE SCALE GENOMIC DNA]</scope>
    <source>
        <strain evidence="1">UBA11482</strain>
    </source>
</reference>